<feature type="transmembrane region" description="Helical" evidence="7">
    <location>
        <begin position="196"/>
        <end position="219"/>
    </location>
</feature>
<dbReference type="SUPFAM" id="SSF55874">
    <property type="entry name" value="ATPase domain of HSP90 chaperone/DNA topoisomerase II/histidine kinase"/>
    <property type="match status" value="1"/>
</dbReference>
<dbReference type="EMBL" id="JBBMER010000002">
    <property type="protein sequence ID" value="MEQ2378794.1"/>
    <property type="molecule type" value="Genomic_DNA"/>
</dbReference>
<gene>
    <name evidence="9" type="ORF">WMO14_02705</name>
</gene>
<dbReference type="SUPFAM" id="SSF47384">
    <property type="entry name" value="Homodimeric domain of signal transducing histidine kinase"/>
    <property type="match status" value="1"/>
</dbReference>
<dbReference type="PANTHER" id="PTHR43711">
    <property type="entry name" value="TWO-COMPONENT HISTIDINE KINASE"/>
    <property type="match status" value="1"/>
</dbReference>
<evidence type="ECO:0000256" key="2">
    <source>
        <dbReference type="ARBA" id="ARBA00012438"/>
    </source>
</evidence>
<keyword evidence="7" id="KW-1133">Transmembrane helix</keyword>
<dbReference type="Gene3D" id="1.10.287.130">
    <property type="match status" value="1"/>
</dbReference>
<comment type="catalytic activity">
    <reaction evidence="1">
        <text>ATP + protein L-histidine = ADP + protein N-phospho-L-histidine.</text>
        <dbReference type="EC" id="2.7.13.3"/>
    </reaction>
</comment>
<keyword evidence="7" id="KW-0472">Membrane</keyword>
<reference evidence="9 10" key="1">
    <citation type="submission" date="2024-03" db="EMBL/GenBank/DDBJ databases">
        <title>Human intestinal bacterial collection.</title>
        <authorList>
            <person name="Pauvert C."/>
            <person name="Hitch T.C.A."/>
            <person name="Clavel T."/>
        </authorList>
    </citation>
    <scope>NUCLEOTIDE SEQUENCE [LARGE SCALE GENOMIC DNA]</scope>
    <source>
        <strain evidence="9 10">CLA-AA-H255</strain>
    </source>
</reference>
<dbReference type="InterPro" id="IPR003661">
    <property type="entry name" value="HisK_dim/P_dom"/>
</dbReference>
<keyword evidence="7" id="KW-0812">Transmembrane</keyword>
<dbReference type="InterPro" id="IPR005467">
    <property type="entry name" value="His_kinase_dom"/>
</dbReference>
<feature type="domain" description="Histidine kinase" evidence="8">
    <location>
        <begin position="276"/>
        <end position="493"/>
    </location>
</feature>
<comment type="caution">
    <text evidence="9">The sequence shown here is derived from an EMBL/GenBank/DDBJ whole genome shotgun (WGS) entry which is preliminary data.</text>
</comment>
<dbReference type="Pfam" id="PF00512">
    <property type="entry name" value="HisKA"/>
    <property type="match status" value="1"/>
</dbReference>
<keyword evidence="6" id="KW-0902">Two-component regulatory system</keyword>
<keyword evidence="3" id="KW-0597">Phosphoprotein</keyword>
<dbReference type="InterPro" id="IPR003594">
    <property type="entry name" value="HATPase_dom"/>
</dbReference>
<dbReference type="CDD" id="cd00075">
    <property type="entry name" value="HATPase"/>
    <property type="match status" value="1"/>
</dbReference>
<dbReference type="Gene3D" id="3.30.565.10">
    <property type="entry name" value="Histidine kinase-like ATPase, C-terminal domain"/>
    <property type="match status" value="1"/>
</dbReference>
<evidence type="ECO:0000313" key="10">
    <source>
        <dbReference type="Proteomes" id="UP001442364"/>
    </source>
</evidence>
<dbReference type="CDD" id="cd00082">
    <property type="entry name" value="HisKA"/>
    <property type="match status" value="1"/>
</dbReference>
<dbReference type="GO" id="GO:0016301">
    <property type="term" value="F:kinase activity"/>
    <property type="evidence" value="ECO:0007669"/>
    <property type="project" value="UniProtKB-KW"/>
</dbReference>
<evidence type="ECO:0000313" key="9">
    <source>
        <dbReference type="EMBL" id="MEQ2378794.1"/>
    </source>
</evidence>
<dbReference type="Pfam" id="PF02518">
    <property type="entry name" value="HATPase_c"/>
    <property type="match status" value="1"/>
</dbReference>
<dbReference type="PRINTS" id="PR00344">
    <property type="entry name" value="BCTRLSENSOR"/>
</dbReference>
<dbReference type="InterPro" id="IPR036890">
    <property type="entry name" value="HATPase_C_sf"/>
</dbReference>
<proteinExistence type="predicted"/>
<dbReference type="PROSITE" id="PS50109">
    <property type="entry name" value="HIS_KIN"/>
    <property type="match status" value="1"/>
</dbReference>
<sequence>MFNINKGTRGQSAKSRMNHKKLITDILSFFLSTRFRLVFIIAVMSIISTISAVKAVKYSYTTSLVEARKAYVNNEAVLIAAEFTKYGSIDEAHNDGVYENLMNYSSLNAIRIRLVDKKYNISVDTYAVDTGKTMINSKVITVYDSPKTITDYSKKTGNIEAASPVYNSEGQLIAVLVVNLDISDISQIAGNAFDRIWVIEFVIITIILVVSIIVTYFYFKPYKKALHIVEEVDFGYIDKRMDVKGSTELRQFAKHFNSIMDKNSELDNSRSEFVSNVSHELKTPITSIKVLADSLNTQEDVPVEVYKEFMVDIVSEIDRENKIIEDLLCMVRLDRASATLNISSVNLNELLELVLKRLKPLAQKKNIELLFESFRPVVAQIDEVKITQVISNLVENAIKYNDMDGWVHVSLNADHQFFFVRVEDSGIGIPKESQSRVFERFYRVDKARSRQTGGTGLGLSIVKNIILMHHGTIKLYSEEGMGTTFTFRIPLNYVESDDEDKNEN</sequence>
<evidence type="ECO:0000256" key="5">
    <source>
        <dbReference type="ARBA" id="ARBA00022777"/>
    </source>
</evidence>
<dbReference type="PANTHER" id="PTHR43711:SF1">
    <property type="entry name" value="HISTIDINE KINASE 1"/>
    <property type="match status" value="1"/>
</dbReference>
<evidence type="ECO:0000256" key="6">
    <source>
        <dbReference type="ARBA" id="ARBA00023012"/>
    </source>
</evidence>
<evidence type="ECO:0000256" key="7">
    <source>
        <dbReference type="SAM" id="Phobius"/>
    </source>
</evidence>
<dbReference type="SMART" id="SM00388">
    <property type="entry name" value="HisKA"/>
    <property type="match status" value="1"/>
</dbReference>
<dbReference type="RefSeq" id="WP_349153225.1">
    <property type="nucleotide sequence ID" value="NZ_JBBMEQ010000010.1"/>
</dbReference>
<dbReference type="SMART" id="SM00387">
    <property type="entry name" value="HATPase_c"/>
    <property type="match status" value="1"/>
</dbReference>
<keyword evidence="5 9" id="KW-0418">Kinase</keyword>
<accession>A0ABV1BSQ5</accession>
<dbReference type="InterPro" id="IPR004358">
    <property type="entry name" value="Sig_transdc_His_kin-like_C"/>
</dbReference>
<protein>
    <recommendedName>
        <fullName evidence="2">histidine kinase</fullName>
        <ecNumber evidence="2">2.7.13.3</ecNumber>
    </recommendedName>
</protein>
<evidence type="ECO:0000259" key="8">
    <source>
        <dbReference type="PROSITE" id="PS50109"/>
    </source>
</evidence>
<dbReference type="Proteomes" id="UP001442364">
    <property type="component" value="Unassembled WGS sequence"/>
</dbReference>
<keyword evidence="4" id="KW-0808">Transferase</keyword>
<evidence type="ECO:0000256" key="4">
    <source>
        <dbReference type="ARBA" id="ARBA00022679"/>
    </source>
</evidence>
<dbReference type="EC" id="2.7.13.3" evidence="2"/>
<keyword evidence="10" id="KW-1185">Reference proteome</keyword>
<name>A0ABV1BSQ5_9FIRM</name>
<dbReference type="InterPro" id="IPR036097">
    <property type="entry name" value="HisK_dim/P_sf"/>
</dbReference>
<dbReference type="InterPro" id="IPR050736">
    <property type="entry name" value="Sensor_HK_Regulatory"/>
</dbReference>
<evidence type="ECO:0000256" key="1">
    <source>
        <dbReference type="ARBA" id="ARBA00000085"/>
    </source>
</evidence>
<organism evidence="9 10">
    <name type="scientific">[Lactobacillus] rogosae</name>
    <dbReference type="NCBI Taxonomy" id="706562"/>
    <lineage>
        <taxon>Bacteria</taxon>
        <taxon>Bacillati</taxon>
        <taxon>Bacillota</taxon>
        <taxon>Clostridia</taxon>
        <taxon>Lachnospirales</taxon>
        <taxon>Lachnospiraceae</taxon>
        <taxon>Lachnospira</taxon>
    </lineage>
</organism>
<evidence type="ECO:0000256" key="3">
    <source>
        <dbReference type="ARBA" id="ARBA00022553"/>
    </source>
</evidence>